<protein>
    <submittedName>
        <fullName evidence="2">Uncharacterized protein</fullName>
    </submittedName>
</protein>
<feature type="region of interest" description="Disordered" evidence="1">
    <location>
        <begin position="77"/>
        <end position="129"/>
    </location>
</feature>
<keyword evidence="3" id="KW-1185">Reference proteome</keyword>
<dbReference type="EMBL" id="BPLQ01004236">
    <property type="protein sequence ID" value="GIY06639.1"/>
    <property type="molecule type" value="Genomic_DNA"/>
</dbReference>
<gene>
    <name evidence="2" type="ORF">CDAR_395321</name>
</gene>
<comment type="caution">
    <text evidence="2">The sequence shown here is derived from an EMBL/GenBank/DDBJ whole genome shotgun (WGS) entry which is preliminary data.</text>
</comment>
<proteinExistence type="predicted"/>
<accession>A0AAV4QEE2</accession>
<evidence type="ECO:0000313" key="2">
    <source>
        <dbReference type="EMBL" id="GIY06639.1"/>
    </source>
</evidence>
<sequence>MPALPPPSASICLEPTNASAKKVTNSYYPIGIQSSRDAKITLHLHIPFTECSSKTKIIVQLLPLSLRHRRVRGCALRPTRRASTAREASTACATRGTTRPLRPEDLTSIPVTSSATRQKRSGHRSPSPSELFWRWQSLHL</sequence>
<dbReference type="Proteomes" id="UP001054837">
    <property type="component" value="Unassembled WGS sequence"/>
</dbReference>
<evidence type="ECO:0000313" key="3">
    <source>
        <dbReference type="Proteomes" id="UP001054837"/>
    </source>
</evidence>
<feature type="compositionally biased region" description="Low complexity" evidence="1">
    <location>
        <begin position="81"/>
        <end position="95"/>
    </location>
</feature>
<reference evidence="2 3" key="1">
    <citation type="submission" date="2021-06" db="EMBL/GenBank/DDBJ databases">
        <title>Caerostris darwini draft genome.</title>
        <authorList>
            <person name="Kono N."/>
            <person name="Arakawa K."/>
        </authorList>
    </citation>
    <scope>NUCLEOTIDE SEQUENCE [LARGE SCALE GENOMIC DNA]</scope>
</reference>
<evidence type="ECO:0000256" key="1">
    <source>
        <dbReference type="SAM" id="MobiDB-lite"/>
    </source>
</evidence>
<name>A0AAV4QEE2_9ARAC</name>
<organism evidence="2 3">
    <name type="scientific">Caerostris darwini</name>
    <dbReference type="NCBI Taxonomy" id="1538125"/>
    <lineage>
        <taxon>Eukaryota</taxon>
        <taxon>Metazoa</taxon>
        <taxon>Ecdysozoa</taxon>
        <taxon>Arthropoda</taxon>
        <taxon>Chelicerata</taxon>
        <taxon>Arachnida</taxon>
        <taxon>Araneae</taxon>
        <taxon>Araneomorphae</taxon>
        <taxon>Entelegynae</taxon>
        <taxon>Araneoidea</taxon>
        <taxon>Araneidae</taxon>
        <taxon>Caerostris</taxon>
    </lineage>
</organism>
<dbReference type="AlphaFoldDB" id="A0AAV4QEE2"/>